<dbReference type="EMBL" id="CAFBLS010000039">
    <property type="protein sequence ID" value="CAB4866324.1"/>
    <property type="molecule type" value="Genomic_DNA"/>
</dbReference>
<dbReference type="AlphaFoldDB" id="A0A6J7DBL1"/>
<evidence type="ECO:0000313" key="1">
    <source>
        <dbReference type="EMBL" id="CAB4866324.1"/>
    </source>
</evidence>
<proteinExistence type="predicted"/>
<name>A0A6J7DBL1_9ZZZZ</name>
<sequence length="51" mass="5620">MSCAEKARYGLLDGSGTRNSMRLAFGELPVTGMRMHAERLRAEYTRLTGAS</sequence>
<accession>A0A6J7DBL1</accession>
<organism evidence="1">
    <name type="scientific">freshwater metagenome</name>
    <dbReference type="NCBI Taxonomy" id="449393"/>
    <lineage>
        <taxon>unclassified sequences</taxon>
        <taxon>metagenomes</taxon>
        <taxon>ecological metagenomes</taxon>
    </lineage>
</organism>
<protein>
    <submittedName>
        <fullName evidence="1">Unannotated protein</fullName>
    </submittedName>
</protein>
<reference evidence="1" key="1">
    <citation type="submission" date="2020-05" db="EMBL/GenBank/DDBJ databases">
        <authorList>
            <person name="Chiriac C."/>
            <person name="Salcher M."/>
            <person name="Ghai R."/>
            <person name="Kavagutti S V."/>
        </authorList>
    </citation>
    <scope>NUCLEOTIDE SEQUENCE</scope>
</reference>
<gene>
    <name evidence="1" type="ORF">UFOPK3402_00473</name>
</gene>